<evidence type="ECO:0000313" key="1">
    <source>
        <dbReference type="EMBL" id="GAA1788808.1"/>
    </source>
</evidence>
<dbReference type="PANTHER" id="PTHR15811">
    <property type="entry name" value="MTH938 DOMAIN-CONTAINING PROTEIN"/>
    <property type="match status" value="1"/>
</dbReference>
<evidence type="ECO:0000313" key="2">
    <source>
        <dbReference type="Proteomes" id="UP001500218"/>
    </source>
</evidence>
<dbReference type="EMBL" id="BAAALT010000016">
    <property type="protein sequence ID" value="GAA1788808.1"/>
    <property type="molecule type" value="Genomic_DNA"/>
</dbReference>
<accession>A0ABN2LI03</accession>
<name>A0ABN2LI03_9ACTN</name>
<sequence length="138" mass="14620">MAAKDPKGVTIDRRGRLVEGSPNVLSLAWGAMDVEGVGQGKDFKLWPGGGRAWDWRETGTQHDPGVQVADVEELIANGATTVVLSQGMDGVLQVGPQVVKELEDRGVTVHVARTREAVEIYNGLVGDTAVGGLFHSTC</sequence>
<organism evidence="1 2">
    <name type="scientific">Luedemannella flava</name>
    <dbReference type="NCBI Taxonomy" id="349316"/>
    <lineage>
        <taxon>Bacteria</taxon>
        <taxon>Bacillati</taxon>
        <taxon>Actinomycetota</taxon>
        <taxon>Actinomycetes</taxon>
        <taxon>Micromonosporales</taxon>
        <taxon>Micromonosporaceae</taxon>
        <taxon>Luedemannella</taxon>
    </lineage>
</organism>
<dbReference type="PANTHER" id="PTHR15811:SF5">
    <property type="entry name" value="MTH938 DOMAIN-CONTAINING PROTEIN"/>
    <property type="match status" value="1"/>
</dbReference>
<dbReference type="InterPro" id="IPR036748">
    <property type="entry name" value="MTH938-like_sf"/>
</dbReference>
<proteinExistence type="predicted"/>
<protein>
    <recommendedName>
        <fullName evidence="3">Dinitrogenase iron-molybdenum cofactor biosynthesis domain-containing protein</fullName>
    </recommendedName>
</protein>
<keyword evidence="2" id="KW-1185">Reference proteome</keyword>
<dbReference type="SUPFAM" id="SSF64076">
    <property type="entry name" value="MTH938-like"/>
    <property type="match status" value="1"/>
</dbReference>
<dbReference type="Pfam" id="PF04430">
    <property type="entry name" value="DUF498"/>
    <property type="match status" value="1"/>
</dbReference>
<reference evidence="1 2" key="1">
    <citation type="journal article" date="2019" name="Int. J. Syst. Evol. Microbiol.">
        <title>The Global Catalogue of Microorganisms (GCM) 10K type strain sequencing project: providing services to taxonomists for standard genome sequencing and annotation.</title>
        <authorList>
            <consortium name="The Broad Institute Genomics Platform"/>
            <consortium name="The Broad Institute Genome Sequencing Center for Infectious Disease"/>
            <person name="Wu L."/>
            <person name="Ma J."/>
        </authorList>
    </citation>
    <scope>NUCLEOTIDE SEQUENCE [LARGE SCALE GENOMIC DNA]</scope>
    <source>
        <strain evidence="1 2">JCM 13250</strain>
    </source>
</reference>
<dbReference type="InterPro" id="IPR007523">
    <property type="entry name" value="NDUFAF3/AAMDC"/>
</dbReference>
<evidence type="ECO:0008006" key="3">
    <source>
        <dbReference type="Google" id="ProtNLM"/>
    </source>
</evidence>
<dbReference type="Proteomes" id="UP001500218">
    <property type="component" value="Unassembled WGS sequence"/>
</dbReference>
<dbReference type="Gene3D" id="3.40.1230.10">
    <property type="entry name" value="MTH938-like"/>
    <property type="match status" value="1"/>
</dbReference>
<gene>
    <name evidence="1" type="ORF">GCM10009682_08560</name>
</gene>
<comment type="caution">
    <text evidence="1">The sequence shown here is derived from an EMBL/GenBank/DDBJ whole genome shotgun (WGS) entry which is preliminary data.</text>
</comment>